<organism evidence="2 3">
    <name type="scientific">Matsumuraeses phaseoli granulovirus</name>
    <dbReference type="NCBI Taxonomy" id="2760664"/>
    <lineage>
        <taxon>Viruses</taxon>
        <taxon>Viruses incertae sedis</taxon>
        <taxon>Naldaviricetes</taxon>
        <taxon>Lefavirales</taxon>
        <taxon>Baculoviridae</taxon>
        <taxon>Betabaculovirus</taxon>
        <taxon>Betabaculovirus maphaseoli</taxon>
    </lineage>
</organism>
<dbReference type="Gene3D" id="3.40.50.300">
    <property type="entry name" value="P-loop containing nucleotide triphosphate hydrolases"/>
    <property type="match status" value="1"/>
</dbReference>
<name>A0AAE7MLK2_9BBAC</name>
<dbReference type="Proteomes" id="UP000829694">
    <property type="component" value="Segment"/>
</dbReference>
<dbReference type="PANTHER" id="PTHR47642:SF6">
    <property type="entry name" value="ATP-DEPENDENT DNA HELICASE"/>
    <property type="match status" value="1"/>
</dbReference>
<keyword evidence="2" id="KW-0378">Hydrolase</keyword>
<dbReference type="EMBL" id="MT844067">
    <property type="protein sequence ID" value="QOD40078.1"/>
    <property type="molecule type" value="Genomic_DNA"/>
</dbReference>
<dbReference type="SUPFAM" id="SSF52540">
    <property type="entry name" value="P-loop containing nucleoside triphosphate hydrolases"/>
    <property type="match status" value="2"/>
</dbReference>
<accession>A0AAE7MLK2</accession>
<dbReference type="InterPro" id="IPR051055">
    <property type="entry name" value="PIF1_helicase"/>
</dbReference>
<dbReference type="GO" id="GO:0003678">
    <property type="term" value="F:DNA helicase activity"/>
    <property type="evidence" value="ECO:0007669"/>
    <property type="project" value="InterPro"/>
</dbReference>
<keyword evidence="2" id="KW-0347">Helicase</keyword>
<keyword evidence="2" id="KW-0067">ATP-binding</keyword>
<dbReference type="Pfam" id="PF05970">
    <property type="entry name" value="PIF1"/>
    <property type="match status" value="1"/>
</dbReference>
<evidence type="ECO:0000313" key="2">
    <source>
        <dbReference type="EMBL" id="QOD40078.1"/>
    </source>
</evidence>
<dbReference type="InterPro" id="IPR027417">
    <property type="entry name" value="P-loop_NTPase"/>
</dbReference>
<evidence type="ECO:0000259" key="1">
    <source>
        <dbReference type="Pfam" id="PF05970"/>
    </source>
</evidence>
<dbReference type="InterPro" id="IPR010285">
    <property type="entry name" value="DNA_helicase_pif1-like_DEAD"/>
</dbReference>
<feature type="domain" description="DNA helicase Pif1-like DEAD-box helicase" evidence="1">
    <location>
        <begin position="36"/>
        <end position="208"/>
    </location>
</feature>
<keyword evidence="3" id="KW-1185">Reference proteome</keyword>
<reference evidence="2" key="1">
    <citation type="journal article" date="2020" name="Viruses">
        <title>Genome Analysis of a Novel Clade b Betabaculovirus Isolated from the Legume Pest Matsumuraeses phaseoli (Lepidoptera: Tortricidae).</title>
        <authorList>
            <person name="Shu R."/>
            <person name="Meng Q."/>
            <person name="Miao L."/>
            <person name="Liang H."/>
            <person name="Chen J."/>
            <person name="Xu Y."/>
            <person name="Cheng L."/>
            <person name="Jin W."/>
            <person name="Qin Q."/>
            <person name="Zhang H."/>
        </authorList>
    </citation>
    <scope>NUCLEOTIDE SEQUENCE</scope>
    <source>
        <strain evidence="2">IOZ01</strain>
    </source>
</reference>
<evidence type="ECO:0000313" key="3">
    <source>
        <dbReference type="Proteomes" id="UP000829694"/>
    </source>
</evidence>
<gene>
    <name evidence="2" type="ORF">H4Q86_115</name>
</gene>
<dbReference type="GO" id="GO:0006281">
    <property type="term" value="P:DNA repair"/>
    <property type="evidence" value="ECO:0007669"/>
    <property type="project" value="InterPro"/>
</dbReference>
<protein>
    <submittedName>
        <fullName evidence="2">Helicase-2</fullName>
    </submittedName>
</protein>
<dbReference type="GO" id="GO:0000723">
    <property type="term" value="P:telomere maintenance"/>
    <property type="evidence" value="ECO:0007669"/>
    <property type="project" value="InterPro"/>
</dbReference>
<keyword evidence="2" id="KW-0547">Nucleotide-binding</keyword>
<sequence length="447" mass="50689">MMAQKSFYIAAEEAIRTEAVAAKRPRIEPLLTPTNLNEKQQKLFDYLVNVDNFEPVFVTGSAGTGKSALLSALRDHWQSQNKSVYICAYTHLAARNIKGKTCHSQFGFDFKLNLMGRWAGLPQYLILDEVSMIPDKMLDGIDTRLRRSSRDYNLPFGGVNVVAFGDLYQLPPVEDRLKKDKVLPPFESDVWNTFRLYELTENMRQSEVEFIKNLNLLRVGDNSCVQYFDTLVFRKCTNIEEKSNCTSLVSTHKEADSVNVECYDYISRNKAQKTLTLTQKIVPFGYKMIVFNADQEMLIFKKDLKVCVGTRVMVTHTTTHFCNGDTGVIERITDLGLFIRREHDDEVIKLDRAILHFATKIKGHVKYVSGLPIAYGWAVTIHKAQGMTLKNLTIYPSCVFAPGQAYVAASRCTHSSGLKFVDSIPVHGIFDMSNINNVYAIMDKLVI</sequence>
<dbReference type="CDD" id="cd18809">
    <property type="entry name" value="SF1_C_RecD"/>
    <property type="match status" value="1"/>
</dbReference>
<dbReference type="PANTHER" id="PTHR47642">
    <property type="entry name" value="ATP-DEPENDENT DNA HELICASE"/>
    <property type="match status" value="1"/>
</dbReference>
<proteinExistence type="predicted"/>